<feature type="compositionally biased region" description="Basic and acidic residues" evidence="1">
    <location>
        <begin position="143"/>
        <end position="152"/>
    </location>
</feature>
<reference evidence="2" key="1">
    <citation type="journal article" date="2019" name="Sci. Rep.">
        <title>Draft genome of Tanacetum cinerariifolium, the natural source of mosquito coil.</title>
        <authorList>
            <person name="Yamashiro T."/>
            <person name="Shiraishi A."/>
            <person name="Satake H."/>
            <person name="Nakayama K."/>
        </authorList>
    </citation>
    <scope>NUCLEOTIDE SEQUENCE</scope>
</reference>
<accession>A0A699RXF5</accession>
<feature type="compositionally biased region" description="Basic and acidic residues" evidence="1">
    <location>
        <begin position="76"/>
        <end position="88"/>
    </location>
</feature>
<organism evidence="2">
    <name type="scientific">Tanacetum cinerariifolium</name>
    <name type="common">Dalmatian daisy</name>
    <name type="synonym">Chrysanthemum cinerariifolium</name>
    <dbReference type="NCBI Taxonomy" id="118510"/>
    <lineage>
        <taxon>Eukaryota</taxon>
        <taxon>Viridiplantae</taxon>
        <taxon>Streptophyta</taxon>
        <taxon>Embryophyta</taxon>
        <taxon>Tracheophyta</taxon>
        <taxon>Spermatophyta</taxon>
        <taxon>Magnoliopsida</taxon>
        <taxon>eudicotyledons</taxon>
        <taxon>Gunneridae</taxon>
        <taxon>Pentapetalae</taxon>
        <taxon>asterids</taxon>
        <taxon>campanulids</taxon>
        <taxon>Asterales</taxon>
        <taxon>Asteraceae</taxon>
        <taxon>Asteroideae</taxon>
        <taxon>Anthemideae</taxon>
        <taxon>Anthemidinae</taxon>
        <taxon>Tanacetum</taxon>
    </lineage>
</organism>
<dbReference type="AlphaFoldDB" id="A0A699RXF5"/>
<protein>
    <submittedName>
        <fullName evidence="2">Uncharacterized protein</fullName>
    </submittedName>
</protein>
<feature type="compositionally biased region" description="Acidic residues" evidence="1">
    <location>
        <begin position="105"/>
        <end position="128"/>
    </location>
</feature>
<sequence>ELLSDVALTKKARYEEVRKKSLRDFHKTHPSGSGTATKPTISTSIIKLSIKNEGTGVKPGVPDVIEEESSESETNDQEKANDDNKTQSDNENESGSEHKTNESGSESDQEKEEAKIEDEEEEEEEEEEIVKTPSNDSDDEDEIKVADKAEGNENSKILQVIKDAHVTLSTVPQKTKVLVTSSSHSSDLAAKFLNFADIPH</sequence>
<evidence type="ECO:0000313" key="2">
    <source>
        <dbReference type="EMBL" id="GFC89372.1"/>
    </source>
</evidence>
<proteinExistence type="predicted"/>
<feature type="compositionally biased region" description="Low complexity" evidence="1">
    <location>
        <begin position="37"/>
        <end position="51"/>
    </location>
</feature>
<evidence type="ECO:0000256" key="1">
    <source>
        <dbReference type="SAM" id="MobiDB-lite"/>
    </source>
</evidence>
<feature type="compositionally biased region" description="Basic and acidic residues" evidence="1">
    <location>
        <begin position="12"/>
        <end position="27"/>
    </location>
</feature>
<feature type="region of interest" description="Disordered" evidence="1">
    <location>
        <begin position="1"/>
        <end position="152"/>
    </location>
</feature>
<feature type="compositionally biased region" description="Acidic residues" evidence="1">
    <location>
        <begin position="64"/>
        <end position="75"/>
    </location>
</feature>
<comment type="caution">
    <text evidence="2">The sequence shown here is derived from an EMBL/GenBank/DDBJ whole genome shotgun (WGS) entry which is preliminary data.</text>
</comment>
<feature type="non-terminal residue" evidence="2">
    <location>
        <position position="1"/>
    </location>
</feature>
<name>A0A699RXF5_TANCI</name>
<dbReference type="EMBL" id="BKCJ011120627">
    <property type="protein sequence ID" value="GFC89372.1"/>
    <property type="molecule type" value="Genomic_DNA"/>
</dbReference>
<gene>
    <name evidence="2" type="ORF">Tci_861342</name>
</gene>